<evidence type="ECO:0000313" key="3">
    <source>
        <dbReference type="Proteomes" id="UP001482620"/>
    </source>
</evidence>
<accession>A0ABV0T2I2</accession>
<comment type="similarity">
    <text evidence="1">Belongs to the PC-esterase family.</text>
</comment>
<proteinExistence type="inferred from homology"/>
<comment type="caution">
    <text evidence="2">The sequence shown here is derived from an EMBL/GenBank/DDBJ whole genome shotgun (WGS) entry which is preliminary data.</text>
</comment>
<sequence>MRSLVTKSQARQLLHNKFVVILGGSVQRSMYKDLVVLLQRDQHLTLSQLKSKVNLSPPLSLQQNDKISPAVTPNKQGVSYASHINLRLRYHLPKIL</sequence>
<evidence type="ECO:0000313" key="2">
    <source>
        <dbReference type="EMBL" id="MEQ2226296.1"/>
    </source>
</evidence>
<reference evidence="2 3" key="1">
    <citation type="submission" date="2021-06" db="EMBL/GenBank/DDBJ databases">
        <authorList>
            <person name="Palmer J.M."/>
        </authorList>
    </citation>
    <scope>NUCLEOTIDE SEQUENCE [LARGE SCALE GENOMIC DNA]</scope>
    <source>
        <strain evidence="3">if_2019</strain>
        <tissue evidence="2">Muscle</tissue>
    </source>
</reference>
<dbReference type="PANTHER" id="PTHR14469">
    <property type="entry name" value="SARCOMA ANTIGEN NY-SAR-23"/>
    <property type="match status" value="1"/>
</dbReference>
<gene>
    <name evidence="2" type="ORF">ILYODFUR_026064</name>
</gene>
<dbReference type="EMBL" id="JAHRIQ010014841">
    <property type="protein sequence ID" value="MEQ2226296.1"/>
    <property type="molecule type" value="Genomic_DNA"/>
</dbReference>
<evidence type="ECO:0000256" key="1">
    <source>
        <dbReference type="ARBA" id="ARBA00037957"/>
    </source>
</evidence>
<name>A0ABV0T2I2_9TELE</name>
<keyword evidence="3" id="KW-1185">Reference proteome</keyword>
<dbReference type="PANTHER" id="PTHR14469:SF0">
    <property type="entry name" value="FAMILY WITH SEQUENCE SIMILARITY 113"/>
    <property type="match status" value="1"/>
</dbReference>
<protein>
    <submittedName>
        <fullName evidence="2">Uncharacterized protein</fullName>
    </submittedName>
</protein>
<organism evidence="2 3">
    <name type="scientific">Ilyodon furcidens</name>
    <name type="common">goldbreast splitfin</name>
    <dbReference type="NCBI Taxonomy" id="33524"/>
    <lineage>
        <taxon>Eukaryota</taxon>
        <taxon>Metazoa</taxon>
        <taxon>Chordata</taxon>
        <taxon>Craniata</taxon>
        <taxon>Vertebrata</taxon>
        <taxon>Euteleostomi</taxon>
        <taxon>Actinopterygii</taxon>
        <taxon>Neopterygii</taxon>
        <taxon>Teleostei</taxon>
        <taxon>Neoteleostei</taxon>
        <taxon>Acanthomorphata</taxon>
        <taxon>Ovalentaria</taxon>
        <taxon>Atherinomorphae</taxon>
        <taxon>Cyprinodontiformes</taxon>
        <taxon>Goodeidae</taxon>
        <taxon>Ilyodon</taxon>
    </lineage>
</organism>
<dbReference type="Proteomes" id="UP001482620">
    <property type="component" value="Unassembled WGS sequence"/>
</dbReference>